<evidence type="ECO:0000313" key="2">
    <source>
        <dbReference type="EMBL" id="TKH06147.1"/>
    </source>
</evidence>
<dbReference type="GO" id="GO:0006302">
    <property type="term" value="P:double-strand break repair"/>
    <property type="evidence" value="ECO:0007669"/>
    <property type="project" value="InterPro"/>
</dbReference>
<comment type="caution">
    <text evidence="2">The sequence shown here is derived from an EMBL/GenBank/DDBJ whole genome shotgun (WGS) entry which is preliminary data.</text>
</comment>
<dbReference type="Proteomes" id="UP000309170">
    <property type="component" value="Unassembled WGS sequence"/>
</dbReference>
<dbReference type="InterPro" id="IPR038729">
    <property type="entry name" value="Rad50/SbcC_AAA"/>
</dbReference>
<dbReference type="SUPFAM" id="SSF52540">
    <property type="entry name" value="P-loop containing nucleoside triphosphate hydrolases"/>
    <property type="match status" value="1"/>
</dbReference>
<dbReference type="Pfam" id="PF13476">
    <property type="entry name" value="AAA_23"/>
    <property type="match status" value="1"/>
</dbReference>
<name>A0A9X8ZCZ9_9BACI</name>
<dbReference type="GO" id="GO:0016887">
    <property type="term" value="F:ATP hydrolysis activity"/>
    <property type="evidence" value="ECO:0007669"/>
    <property type="project" value="InterPro"/>
</dbReference>
<evidence type="ECO:0000259" key="1">
    <source>
        <dbReference type="Pfam" id="PF13476"/>
    </source>
</evidence>
<feature type="non-terminal residue" evidence="2">
    <location>
        <position position="158"/>
    </location>
</feature>
<dbReference type="Gene3D" id="3.40.50.300">
    <property type="entry name" value="P-loop containing nucleotide triphosphate hydrolases"/>
    <property type="match status" value="1"/>
</dbReference>
<dbReference type="AlphaFoldDB" id="A0A9X8ZCZ9"/>
<organism evidence="2 3">
    <name type="scientific">Peribacillus simplex</name>
    <dbReference type="NCBI Taxonomy" id="1478"/>
    <lineage>
        <taxon>Bacteria</taxon>
        <taxon>Bacillati</taxon>
        <taxon>Bacillota</taxon>
        <taxon>Bacilli</taxon>
        <taxon>Bacillales</taxon>
        <taxon>Bacillaceae</taxon>
        <taxon>Peribacillus</taxon>
    </lineage>
</organism>
<protein>
    <submittedName>
        <fullName evidence="2">DUF2326 domain-containing protein</fullName>
    </submittedName>
</protein>
<dbReference type="InterPro" id="IPR027417">
    <property type="entry name" value="P-loop_NTPase"/>
</dbReference>
<dbReference type="EMBL" id="SZNT01000557">
    <property type="protein sequence ID" value="TKH06147.1"/>
    <property type="molecule type" value="Genomic_DNA"/>
</dbReference>
<feature type="domain" description="Rad50/SbcC-type AAA" evidence="1">
    <location>
        <begin position="19"/>
        <end position="79"/>
    </location>
</feature>
<proteinExistence type="predicted"/>
<gene>
    <name evidence="2" type="ORF">FC678_23715</name>
</gene>
<accession>A0A9X8ZCZ9</accession>
<sequence>MILKCLYIFPINGESVSKEYKFKKGVNIILGEKKDPNDETNGVGKSTMIDCISFLLGKTISSYYSNNEILLEKNIFIALEVKLNDEILFLGRSFNNPRYGYILDSKELSLNLNDWMKIKLKDFKSFVEDKILNETSENITFAALREYIIRDEKTGFND</sequence>
<evidence type="ECO:0000313" key="3">
    <source>
        <dbReference type="Proteomes" id="UP000309170"/>
    </source>
</evidence>
<dbReference type="RefSeq" id="WP_170971736.1">
    <property type="nucleotide sequence ID" value="NZ_SZNT01000557.1"/>
</dbReference>
<reference evidence="2 3" key="1">
    <citation type="journal article" date="2019" name="Environ. Microbiol.">
        <title>An active ?-lactamase is a part of an orchestrated cell wall stress resistance network of Bacillus subtilis and related rhizosphere species.</title>
        <authorList>
            <person name="Bucher T."/>
            <person name="Keren-Paz A."/>
            <person name="Hausser J."/>
            <person name="Olender T."/>
            <person name="Cytryn E."/>
            <person name="Kolodkin-Gal I."/>
        </authorList>
    </citation>
    <scope>NUCLEOTIDE SEQUENCE [LARGE SCALE GENOMIC DNA]</scope>
    <source>
        <strain evidence="2 3">I4</strain>
    </source>
</reference>